<evidence type="ECO:0000313" key="3">
    <source>
        <dbReference type="Proteomes" id="UP000053097"/>
    </source>
</evidence>
<dbReference type="Proteomes" id="UP000053097">
    <property type="component" value="Unassembled WGS sequence"/>
</dbReference>
<protein>
    <submittedName>
        <fullName evidence="2">Uncharacterized protein</fullName>
    </submittedName>
</protein>
<dbReference type="EMBL" id="KK107361">
    <property type="protein sequence ID" value="EZA52002.1"/>
    <property type="molecule type" value="Genomic_DNA"/>
</dbReference>
<feature type="region of interest" description="Disordered" evidence="1">
    <location>
        <begin position="103"/>
        <end position="140"/>
    </location>
</feature>
<gene>
    <name evidence="2" type="ORF">X777_09436</name>
</gene>
<name>A0A026W7B9_OOCBI</name>
<sequence length="140" mass="17161">MKEIKIGEVEERKGEEGKWILIVEMRRRGDKRDLLEKRGEAWRRWGIGIDKDLTMEERRIRWRLLERAKVEKAKGKKVKVENRRIVIERVDWVWNVEEQNVVRKKKGRGERGVRKEREDEEGERRGEEGGRRERLNRRYN</sequence>
<evidence type="ECO:0000313" key="2">
    <source>
        <dbReference type="EMBL" id="EZA52002.1"/>
    </source>
</evidence>
<reference evidence="2 3" key="1">
    <citation type="journal article" date="2014" name="Curr. Biol.">
        <title>The genome of the clonal raider ant Cerapachys biroi.</title>
        <authorList>
            <person name="Oxley P.R."/>
            <person name="Ji L."/>
            <person name="Fetter-Pruneda I."/>
            <person name="McKenzie S.K."/>
            <person name="Li C."/>
            <person name="Hu H."/>
            <person name="Zhang G."/>
            <person name="Kronauer D.J."/>
        </authorList>
    </citation>
    <scope>NUCLEOTIDE SEQUENCE [LARGE SCALE GENOMIC DNA]</scope>
</reference>
<evidence type="ECO:0000256" key="1">
    <source>
        <dbReference type="SAM" id="MobiDB-lite"/>
    </source>
</evidence>
<feature type="compositionally biased region" description="Basic and acidic residues" evidence="1">
    <location>
        <begin position="109"/>
        <end position="133"/>
    </location>
</feature>
<accession>A0A026W7B9</accession>
<proteinExistence type="predicted"/>
<dbReference type="AlphaFoldDB" id="A0A026W7B9"/>
<keyword evidence="3" id="KW-1185">Reference proteome</keyword>
<organism evidence="2 3">
    <name type="scientific">Ooceraea biroi</name>
    <name type="common">Clonal raider ant</name>
    <name type="synonym">Cerapachys biroi</name>
    <dbReference type="NCBI Taxonomy" id="2015173"/>
    <lineage>
        <taxon>Eukaryota</taxon>
        <taxon>Metazoa</taxon>
        <taxon>Ecdysozoa</taxon>
        <taxon>Arthropoda</taxon>
        <taxon>Hexapoda</taxon>
        <taxon>Insecta</taxon>
        <taxon>Pterygota</taxon>
        <taxon>Neoptera</taxon>
        <taxon>Endopterygota</taxon>
        <taxon>Hymenoptera</taxon>
        <taxon>Apocrita</taxon>
        <taxon>Aculeata</taxon>
        <taxon>Formicoidea</taxon>
        <taxon>Formicidae</taxon>
        <taxon>Dorylinae</taxon>
        <taxon>Ooceraea</taxon>
    </lineage>
</organism>
<dbReference type="OMA" id="WVWNVEE"/>